<dbReference type="GO" id="GO:0004674">
    <property type="term" value="F:protein serine/threonine kinase activity"/>
    <property type="evidence" value="ECO:0007669"/>
    <property type="project" value="TreeGrafter"/>
</dbReference>
<evidence type="ECO:0000259" key="5">
    <source>
        <dbReference type="Pfam" id="PF13657"/>
    </source>
</evidence>
<keyword evidence="7" id="KW-1185">Reference proteome</keyword>
<feature type="domain" description="HipA N-terminal subdomain 1" evidence="5">
    <location>
        <begin position="42"/>
        <end position="110"/>
    </location>
</feature>
<sequence>MMRLTMGDLVVELYGHRLGVLRGDWRTFDLVPDPAAALHFGLDSTVMSIAVPLQARSSRSRAPIRRNFFAELLPEGRMRTRLAQTAGVQEHDVIGLLRQFGRDVAGALQIWDPQLPGEPKSPRYEPLEQGDVARMLAAVSEEPLGNKPIGGKTSLAGVQDKIVLARRTDNGWSRVVDGAPSTHILKPLQTRYPTLIYDEEYGARLARAVGLTSYATWVEEFEGIPAVVIERYDRDPLAPQGRVHQEDGNQVLGASGVQKYQREGGVVTLERLARAFQGAGGIRMVEALFGQLVVAVAVGNLDMHAKNVSVLHPPDGTCRLAPVYDMVPQTHLPTDGELALAVNGVYRHASVTGADLAAEGERWGIADAAACAEAILADLSAALDTEAPLPGAHPGLVDDIGGFIERLRQG</sequence>
<dbReference type="Pfam" id="PF07804">
    <property type="entry name" value="HipA_C"/>
    <property type="match status" value="1"/>
</dbReference>
<keyword evidence="2" id="KW-0808">Transferase</keyword>
<dbReference type="InterPro" id="IPR052028">
    <property type="entry name" value="HipA_Ser/Thr_kinase"/>
</dbReference>
<dbReference type="KEGG" id="arep:ID810_08650"/>
<evidence type="ECO:0000259" key="4">
    <source>
        <dbReference type="Pfam" id="PF07804"/>
    </source>
</evidence>
<evidence type="ECO:0000256" key="1">
    <source>
        <dbReference type="ARBA" id="ARBA00010164"/>
    </source>
</evidence>
<dbReference type="PANTHER" id="PTHR37419">
    <property type="entry name" value="SERINE/THREONINE-PROTEIN KINASE TOXIN HIPA"/>
    <property type="match status" value="1"/>
</dbReference>
<evidence type="ECO:0000256" key="2">
    <source>
        <dbReference type="ARBA" id="ARBA00022679"/>
    </source>
</evidence>
<protein>
    <submittedName>
        <fullName evidence="6">HipA domain-containing protein</fullName>
    </submittedName>
</protein>
<evidence type="ECO:0000313" key="6">
    <source>
        <dbReference type="EMBL" id="QPL04823.1"/>
    </source>
</evidence>
<gene>
    <name evidence="6" type="ORF">ID810_08650</name>
</gene>
<evidence type="ECO:0000256" key="3">
    <source>
        <dbReference type="ARBA" id="ARBA00022777"/>
    </source>
</evidence>
<dbReference type="PANTHER" id="PTHR37419:SF1">
    <property type="entry name" value="SERINE_THREONINE-PROTEIN KINASE TOXIN HIPA"/>
    <property type="match status" value="1"/>
</dbReference>
<accession>A0A7T0PVU9</accession>
<dbReference type="AlphaFoldDB" id="A0A7T0PVU9"/>
<name>A0A7T0PVU9_9ACTO</name>
<keyword evidence="3" id="KW-0418">Kinase</keyword>
<dbReference type="Proteomes" id="UP000594637">
    <property type="component" value="Chromosome"/>
</dbReference>
<dbReference type="GO" id="GO:0005829">
    <property type="term" value="C:cytosol"/>
    <property type="evidence" value="ECO:0007669"/>
    <property type="project" value="TreeGrafter"/>
</dbReference>
<evidence type="ECO:0000313" key="7">
    <source>
        <dbReference type="Proteomes" id="UP000594637"/>
    </source>
</evidence>
<dbReference type="Pfam" id="PF13657">
    <property type="entry name" value="Couple_hipA"/>
    <property type="match status" value="1"/>
</dbReference>
<dbReference type="NCBIfam" id="TIGR03071">
    <property type="entry name" value="couple_hipA"/>
    <property type="match status" value="1"/>
</dbReference>
<proteinExistence type="inferred from homology"/>
<organism evidence="6 7">
    <name type="scientific">Actinomyces respiraculi</name>
    <dbReference type="NCBI Taxonomy" id="2744574"/>
    <lineage>
        <taxon>Bacteria</taxon>
        <taxon>Bacillati</taxon>
        <taxon>Actinomycetota</taxon>
        <taxon>Actinomycetes</taxon>
        <taxon>Actinomycetales</taxon>
        <taxon>Actinomycetaceae</taxon>
        <taxon>Actinomyces</taxon>
    </lineage>
</organism>
<dbReference type="InterPro" id="IPR017508">
    <property type="entry name" value="HipA_N1"/>
</dbReference>
<reference evidence="6 7" key="1">
    <citation type="submission" date="2020-11" db="EMBL/GenBank/DDBJ databases">
        <title>Actinomyces sp. ZJ750.</title>
        <authorList>
            <person name="Zhou J."/>
        </authorList>
    </citation>
    <scope>NUCLEOTIDE SEQUENCE [LARGE SCALE GENOMIC DNA]</scope>
    <source>
        <strain evidence="6 7">ZJ750</strain>
    </source>
</reference>
<feature type="domain" description="HipA-like C-terminal" evidence="4">
    <location>
        <begin position="153"/>
        <end position="379"/>
    </location>
</feature>
<comment type="similarity">
    <text evidence="1">Belongs to the HipA Ser/Thr kinase family.</text>
</comment>
<dbReference type="InterPro" id="IPR012893">
    <property type="entry name" value="HipA-like_C"/>
</dbReference>
<dbReference type="EMBL" id="CP063989">
    <property type="protein sequence ID" value="QPL04823.1"/>
    <property type="molecule type" value="Genomic_DNA"/>
</dbReference>